<feature type="transmembrane region" description="Helical" evidence="1">
    <location>
        <begin position="39"/>
        <end position="60"/>
    </location>
</feature>
<accession>A0A857IZ50</accession>
<dbReference type="RefSeq" id="WP_160550254.1">
    <property type="nucleotide sequence ID" value="NZ_CP047650.1"/>
</dbReference>
<dbReference type="EMBL" id="CP047650">
    <property type="protein sequence ID" value="QHI96736.1"/>
    <property type="molecule type" value="Genomic_DNA"/>
</dbReference>
<evidence type="ECO:0000256" key="1">
    <source>
        <dbReference type="SAM" id="Phobius"/>
    </source>
</evidence>
<evidence type="ECO:0000313" key="2">
    <source>
        <dbReference type="EMBL" id="QHI96736.1"/>
    </source>
</evidence>
<dbReference type="Proteomes" id="UP000464787">
    <property type="component" value="Chromosome"/>
</dbReference>
<name>A0A857IZ50_9BURK</name>
<keyword evidence="1" id="KW-1133">Transmembrane helix</keyword>
<dbReference type="KEGG" id="xyk:GT347_01245"/>
<evidence type="ECO:0000313" key="3">
    <source>
        <dbReference type="Proteomes" id="UP000464787"/>
    </source>
</evidence>
<dbReference type="AlphaFoldDB" id="A0A857IZ50"/>
<keyword evidence="3" id="KW-1185">Reference proteome</keyword>
<protein>
    <submittedName>
        <fullName evidence="2">Uncharacterized protein</fullName>
    </submittedName>
</protein>
<keyword evidence="1" id="KW-0812">Transmembrane</keyword>
<organism evidence="2 3">
    <name type="scientific">Xylophilus rhododendri</name>
    <dbReference type="NCBI Taxonomy" id="2697032"/>
    <lineage>
        <taxon>Bacteria</taxon>
        <taxon>Pseudomonadati</taxon>
        <taxon>Pseudomonadota</taxon>
        <taxon>Betaproteobacteria</taxon>
        <taxon>Burkholderiales</taxon>
        <taxon>Xylophilus</taxon>
    </lineage>
</organism>
<proteinExistence type="predicted"/>
<gene>
    <name evidence="2" type="ORF">GT347_01245</name>
</gene>
<sequence length="61" mass="6483">MDEKELLRPGRRNSDLYPDSTLASGFDAPDLSGDNWKNLVAAGLTYGLGLVALGALVFTLS</sequence>
<keyword evidence="1" id="KW-0472">Membrane</keyword>
<reference evidence="2 3" key="1">
    <citation type="submission" date="2020-01" db="EMBL/GenBank/DDBJ databases">
        <title>Genome sequencing of strain KACC 21265.</title>
        <authorList>
            <person name="Heo J."/>
            <person name="Kim S.-J."/>
            <person name="Kim J.-S."/>
            <person name="Hong S.-B."/>
            <person name="Kwon S.-W."/>
        </authorList>
    </citation>
    <scope>NUCLEOTIDE SEQUENCE [LARGE SCALE GENOMIC DNA]</scope>
    <source>
        <strain evidence="2 3">KACC 21265</strain>
    </source>
</reference>